<sequence length="87" mass="9488">MLSLGISALEAPPSEELTDAQMIELPNDNPLEQQGTIDPLNESPAEEKKSEEVIMEPPKPSKGGEISRKINPPPPQALHPKPNDRQT</sequence>
<dbReference type="Proteomes" id="UP000187203">
    <property type="component" value="Unassembled WGS sequence"/>
</dbReference>
<reference evidence="3" key="1">
    <citation type="submission" date="2013-09" db="EMBL/GenBank/DDBJ databases">
        <title>Corchorus olitorius genome sequencing.</title>
        <authorList>
            <person name="Alam M."/>
            <person name="Haque M.S."/>
            <person name="Islam M.S."/>
            <person name="Emdad E.M."/>
            <person name="Islam M.M."/>
            <person name="Ahmed B."/>
            <person name="Halim A."/>
            <person name="Hossen Q.M.M."/>
            <person name="Hossain M.Z."/>
            <person name="Ahmed R."/>
            <person name="Khan M.M."/>
            <person name="Islam R."/>
            <person name="Rashid M.M."/>
            <person name="Khan S.A."/>
            <person name="Rahman M.S."/>
            <person name="Alam M."/>
            <person name="Yahiya A.S."/>
            <person name="Khan M.S."/>
            <person name="Azam M.S."/>
            <person name="Haque T."/>
            <person name="Lashkar M.Z.H."/>
            <person name="Akhand A.I."/>
            <person name="Morshed G."/>
            <person name="Roy S."/>
            <person name="Uddin K.S."/>
            <person name="Rabeya T."/>
            <person name="Hossain A.S."/>
            <person name="Chowdhury A."/>
            <person name="Snigdha A.R."/>
            <person name="Mortoza M.S."/>
            <person name="Matin S.A."/>
            <person name="Hoque S.M.E."/>
            <person name="Islam M.K."/>
            <person name="Roy D.K."/>
            <person name="Haider R."/>
            <person name="Moosa M.M."/>
            <person name="Elias S.M."/>
            <person name="Hasan A.M."/>
            <person name="Jahan S."/>
            <person name="Shafiuddin M."/>
            <person name="Mahmood N."/>
            <person name="Shommy N.S."/>
        </authorList>
    </citation>
    <scope>NUCLEOTIDE SEQUENCE [LARGE SCALE GENOMIC DNA]</scope>
    <source>
        <strain evidence="3">cv. O-4</strain>
    </source>
</reference>
<dbReference type="AlphaFoldDB" id="A0A1R3G0S7"/>
<gene>
    <name evidence="2" type="ORF">COLO4_37547</name>
</gene>
<evidence type="ECO:0000256" key="1">
    <source>
        <dbReference type="SAM" id="MobiDB-lite"/>
    </source>
</evidence>
<evidence type="ECO:0000313" key="3">
    <source>
        <dbReference type="Proteomes" id="UP000187203"/>
    </source>
</evidence>
<comment type="caution">
    <text evidence="2">The sequence shown here is derived from an EMBL/GenBank/DDBJ whole genome shotgun (WGS) entry which is preliminary data.</text>
</comment>
<organism evidence="2 3">
    <name type="scientific">Corchorus olitorius</name>
    <dbReference type="NCBI Taxonomy" id="93759"/>
    <lineage>
        <taxon>Eukaryota</taxon>
        <taxon>Viridiplantae</taxon>
        <taxon>Streptophyta</taxon>
        <taxon>Embryophyta</taxon>
        <taxon>Tracheophyta</taxon>
        <taxon>Spermatophyta</taxon>
        <taxon>Magnoliopsida</taxon>
        <taxon>eudicotyledons</taxon>
        <taxon>Gunneridae</taxon>
        <taxon>Pentapetalae</taxon>
        <taxon>rosids</taxon>
        <taxon>malvids</taxon>
        <taxon>Malvales</taxon>
        <taxon>Malvaceae</taxon>
        <taxon>Grewioideae</taxon>
        <taxon>Apeibeae</taxon>
        <taxon>Corchorus</taxon>
    </lineage>
</organism>
<evidence type="ECO:0000313" key="2">
    <source>
        <dbReference type="EMBL" id="OMO51695.1"/>
    </source>
</evidence>
<feature type="region of interest" description="Disordered" evidence="1">
    <location>
        <begin position="1"/>
        <end position="87"/>
    </location>
</feature>
<accession>A0A1R3G0S7</accession>
<keyword evidence="3" id="KW-1185">Reference proteome</keyword>
<proteinExistence type="predicted"/>
<dbReference type="EMBL" id="AWUE01024074">
    <property type="protein sequence ID" value="OMO51695.1"/>
    <property type="molecule type" value="Genomic_DNA"/>
</dbReference>
<protein>
    <submittedName>
        <fullName evidence="2">Uncharacterized protein</fullName>
    </submittedName>
</protein>
<name>A0A1R3G0S7_9ROSI</name>